<sequence length="252" mass="26922">MTVPCIPAKPTHQSFPHNPADTMNTLIASSITAAALIVSCSTSAYGENLLSSPCGCAVEPVCAPATIAIPSTACGDVVSVSDMGTLDHPSQLNILLTEELVALRQQVEELTASGEQTAKALSEAKQTIAEMQKQTDQLKQQLAKEKKRSQQAEDQLAASKKVAAEAKAQAIQARDEAQKQIRQLIRQNGNLKKNLNQTKSALQTANQTLKKEREKEIPEKKEKGIETSPASIRDEQAGNGDEATGDDPPLEG</sequence>
<dbReference type="AlphaFoldDB" id="A0A5C6FM89"/>
<dbReference type="EMBL" id="SJPZ01000002">
    <property type="protein sequence ID" value="TWU63147.1"/>
    <property type="molecule type" value="Genomic_DNA"/>
</dbReference>
<evidence type="ECO:0000313" key="2">
    <source>
        <dbReference type="EMBL" id="TWU63147.1"/>
    </source>
</evidence>
<evidence type="ECO:0008006" key="4">
    <source>
        <dbReference type="Google" id="ProtNLM"/>
    </source>
</evidence>
<feature type="compositionally biased region" description="Polar residues" evidence="1">
    <location>
        <begin position="197"/>
        <end position="208"/>
    </location>
</feature>
<comment type="caution">
    <text evidence="2">The sequence shown here is derived from an EMBL/GenBank/DDBJ whole genome shotgun (WGS) entry which is preliminary data.</text>
</comment>
<gene>
    <name evidence="2" type="ORF">V7x_48850</name>
</gene>
<evidence type="ECO:0000313" key="3">
    <source>
        <dbReference type="Proteomes" id="UP000316476"/>
    </source>
</evidence>
<feature type="compositionally biased region" description="Basic and acidic residues" evidence="1">
    <location>
        <begin position="209"/>
        <end position="225"/>
    </location>
</feature>
<feature type="compositionally biased region" description="Acidic residues" evidence="1">
    <location>
        <begin position="243"/>
        <end position="252"/>
    </location>
</feature>
<name>A0A5C6FM89_9PLAN</name>
<organism evidence="2 3">
    <name type="scientific">Crateriforma conspicua</name>
    <dbReference type="NCBI Taxonomy" id="2527996"/>
    <lineage>
        <taxon>Bacteria</taxon>
        <taxon>Pseudomonadati</taxon>
        <taxon>Planctomycetota</taxon>
        <taxon>Planctomycetia</taxon>
        <taxon>Planctomycetales</taxon>
        <taxon>Planctomycetaceae</taxon>
        <taxon>Crateriforma</taxon>
    </lineage>
</organism>
<protein>
    <recommendedName>
        <fullName evidence="4">Chromosome partition protein Smc</fullName>
    </recommendedName>
</protein>
<accession>A0A5C6FM89</accession>
<evidence type="ECO:0000256" key="1">
    <source>
        <dbReference type="SAM" id="MobiDB-lite"/>
    </source>
</evidence>
<proteinExistence type="predicted"/>
<reference evidence="2 3" key="1">
    <citation type="submission" date="2019-02" db="EMBL/GenBank/DDBJ databases">
        <title>Deep-cultivation of Planctomycetes and their phenomic and genomic characterization uncovers novel biology.</title>
        <authorList>
            <person name="Wiegand S."/>
            <person name="Jogler M."/>
            <person name="Boedeker C."/>
            <person name="Pinto D."/>
            <person name="Vollmers J."/>
            <person name="Rivas-Marin E."/>
            <person name="Kohn T."/>
            <person name="Peeters S.H."/>
            <person name="Heuer A."/>
            <person name="Rast P."/>
            <person name="Oberbeckmann S."/>
            <person name="Bunk B."/>
            <person name="Jeske O."/>
            <person name="Meyerdierks A."/>
            <person name="Storesund J.E."/>
            <person name="Kallscheuer N."/>
            <person name="Luecker S."/>
            <person name="Lage O.M."/>
            <person name="Pohl T."/>
            <person name="Merkel B.J."/>
            <person name="Hornburger P."/>
            <person name="Mueller R.-W."/>
            <person name="Bruemmer F."/>
            <person name="Labrenz M."/>
            <person name="Spormann A.M."/>
            <person name="Op Den Camp H."/>
            <person name="Overmann J."/>
            <person name="Amann R."/>
            <person name="Jetten M.S.M."/>
            <person name="Mascher T."/>
            <person name="Medema M.H."/>
            <person name="Devos D.P."/>
            <person name="Kaster A.-K."/>
            <person name="Ovreas L."/>
            <person name="Rohde M."/>
            <person name="Galperin M.Y."/>
            <person name="Jogler C."/>
        </authorList>
    </citation>
    <scope>NUCLEOTIDE SEQUENCE [LARGE SCALE GENOMIC DNA]</scope>
    <source>
        <strain evidence="2 3">V7</strain>
    </source>
</reference>
<dbReference type="Proteomes" id="UP000316476">
    <property type="component" value="Unassembled WGS sequence"/>
</dbReference>
<feature type="region of interest" description="Disordered" evidence="1">
    <location>
        <begin position="197"/>
        <end position="252"/>
    </location>
</feature>